<proteinExistence type="predicted"/>
<dbReference type="InterPro" id="IPR029479">
    <property type="entry name" value="Nitroreductase"/>
</dbReference>
<dbReference type="Pfam" id="PF00881">
    <property type="entry name" value="Nitroreductase"/>
    <property type="match status" value="1"/>
</dbReference>
<organism evidence="2 3">
    <name type="scientific">Streptomyces mobaraensis (strain ATCC 29032 / DSM 40847 / JCM 4168 / NBRC 13819 / NCIMB 11159 / IPCR 16-22)</name>
    <dbReference type="NCBI Taxonomy" id="1223523"/>
    <lineage>
        <taxon>Bacteria</taxon>
        <taxon>Bacillati</taxon>
        <taxon>Actinomycetota</taxon>
        <taxon>Actinomycetes</taxon>
        <taxon>Kitasatosporales</taxon>
        <taxon>Streptomycetaceae</taxon>
        <taxon>Streptomyces</taxon>
    </lineage>
</organism>
<accession>M2ZVU3</accession>
<dbReference type="PATRIC" id="fig|1223523.3.peg.5996"/>
<sequence>MNAAGLGTTDVETLLTAAAAAPSIHNSQPWEIRPVPGTCRLEVRPAADRWLPAADPTGRARLLSVGAALFNLRVAARHLGRRPRVRLLPDARDPDLLAVVNLTRLPPDASRRPDLYEAVALRRTSRAPFTERPVPARTLTDLASAVLSEGARLHLPGVIATRRMLTLTAEAERRNRRDSARLRESRAWVHGRTFPYGIPSAALGPADAAGRIPLRDFTGAGRARSAPAVPFERHAQLALVVTGRDRPADWLRAGQAVQRALLLATARGLRTCPLHQALEWPDLRNALSGEPSRPQFLFRLGYGPEGAPTPRAAPAMGARAWEYP</sequence>
<dbReference type="SUPFAM" id="SSF55469">
    <property type="entry name" value="FMN-dependent nitroreductase-like"/>
    <property type="match status" value="2"/>
</dbReference>
<dbReference type="Proteomes" id="UP000011740">
    <property type="component" value="Unassembled WGS sequence"/>
</dbReference>
<dbReference type="RefSeq" id="WP_004954258.1">
    <property type="nucleotide sequence ID" value="NZ_AORZ01000167.1"/>
</dbReference>
<protein>
    <recommendedName>
        <fullName evidence="1">Nitroreductase domain-containing protein</fullName>
    </recommendedName>
</protein>
<dbReference type="InterPro" id="IPR000415">
    <property type="entry name" value="Nitroreductase-like"/>
</dbReference>
<evidence type="ECO:0000259" key="1">
    <source>
        <dbReference type="Pfam" id="PF00881"/>
    </source>
</evidence>
<dbReference type="eggNOG" id="COG0778">
    <property type="taxonomic scope" value="Bacteria"/>
</dbReference>
<dbReference type="GO" id="GO:0016491">
    <property type="term" value="F:oxidoreductase activity"/>
    <property type="evidence" value="ECO:0007669"/>
    <property type="project" value="InterPro"/>
</dbReference>
<dbReference type="STRING" id="1223523.H340_29529"/>
<dbReference type="Gene3D" id="3.40.109.10">
    <property type="entry name" value="NADH Oxidase"/>
    <property type="match status" value="1"/>
</dbReference>
<gene>
    <name evidence="2" type="ORF">H340_29529</name>
</gene>
<dbReference type="PANTHER" id="PTHR23026">
    <property type="entry name" value="NADPH NITROREDUCTASE"/>
    <property type="match status" value="1"/>
</dbReference>
<dbReference type="EMBL" id="AORZ01000167">
    <property type="protein sequence ID" value="EME96828.1"/>
    <property type="molecule type" value="Genomic_DNA"/>
</dbReference>
<dbReference type="InterPro" id="IPR050627">
    <property type="entry name" value="Nitroreductase/BluB"/>
</dbReference>
<feature type="domain" description="Nitroreductase" evidence="1">
    <location>
        <begin position="122"/>
        <end position="302"/>
    </location>
</feature>
<name>M2ZVU3_STRM1</name>
<dbReference type="AlphaFoldDB" id="M2ZVU3"/>
<evidence type="ECO:0000313" key="2">
    <source>
        <dbReference type="EMBL" id="EME96828.1"/>
    </source>
</evidence>
<reference evidence="2 3" key="1">
    <citation type="journal article" date="2013" name="Genome Announc.">
        <title>Whole-Genome Shotgun Assembly and Analysis of the Genome of Streptomyces mobaraensis DSM 40847, a Strain for Industrial Production of Microbial Transglutaminase.</title>
        <authorList>
            <person name="Yang H."/>
            <person name="He T."/>
            <person name="Wu W."/>
            <person name="Zhu W."/>
            <person name="Lu B."/>
            <person name="Sun W."/>
        </authorList>
    </citation>
    <scope>NUCLEOTIDE SEQUENCE [LARGE SCALE GENOMIC DNA]</scope>
    <source>
        <strain evidence="2 3">DSM 40847</strain>
    </source>
</reference>
<dbReference type="NCBIfam" id="NF047509">
    <property type="entry name" value="Rv3131_FMN_oxido"/>
    <property type="match status" value="1"/>
</dbReference>
<evidence type="ECO:0000313" key="3">
    <source>
        <dbReference type="Proteomes" id="UP000011740"/>
    </source>
</evidence>
<comment type="caution">
    <text evidence="2">The sequence shown here is derived from an EMBL/GenBank/DDBJ whole genome shotgun (WGS) entry which is preliminary data.</text>
</comment>
<dbReference type="PANTHER" id="PTHR23026:SF123">
    <property type="entry name" value="NAD(P)H NITROREDUCTASE RV3131-RELATED"/>
    <property type="match status" value="1"/>
</dbReference>